<gene>
    <name evidence="3" type="ORF">QYM36_001180</name>
</gene>
<dbReference type="Pfam" id="PF17921">
    <property type="entry name" value="Integrase_H2C2"/>
    <property type="match status" value="1"/>
</dbReference>
<dbReference type="Gene3D" id="3.30.420.10">
    <property type="entry name" value="Ribonuclease H-like superfamily/Ribonuclease H"/>
    <property type="match status" value="1"/>
</dbReference>
<dbReference type="InterPro" id="IPR001584">
    <property type="entry name" value="Integrase_cat-core"/>
</dbReference>
<dbReference type="Proteomes" id="UP001187531">
    <property type="component" value="Unassembled WGS sequence"/>
</dbReference>
<dbReference type="EC" id="2.7.7.49" evidence="1"/>
<name>A0AA88ICF2_ARTSF</name>
<dbReference type="InterPro" id="IPR036397">
    <property type="entry name" value="RNaseH_sf"/>
</dbReference>
<evidence type="ECO:0000259" key="2">
    <source>
        <dbReference type="PROSITE" id="PS50994"/>
    </source>
</evidence>
<sequence>MVRIKSLARMRVWWPNIDDDIDKKVRSCSSCQLQQSNPATFNSPWPKVTRAWERVHIDFAGPFYGKIFMIVTETFSRWIEVVLMNSMSSTASIDALGSIFSRYGFPVTLVSDNQTSFTSAEFTEFMHKNGIQLLHSPPYHPNSNGMAERAIRTFKEQIKTFSSSTEPLNLHLTNFLFHYRGIPHSLTGISPARLSLGRQLRNRLDLLKPTSVTDHKEKRNLL</sequence>
<accession>A0AA88ICF2</accession>
<evidence type="ECO:0000313" key="4">
    <source>
        <dbReference type="Proteomes" id="UP001187531"/>
    </source>
</evidence>
<dbReference type="PANTHER" id="PTHR37984">
    <property type="entry name" value="PROTEIN CBG26694"/>
    <property type="match status" value="1"/>
</dbReference>
<feature type="domain" description="Integrase catalytic" evidence="2">
    <location>
        <begin position="42"/>
        <end position="199"/>
    </location>
</feature>
<dbReference type="InterPro" id="IPR041588">
    <property type="entry name" value="Integrase_H2C2"/>
</dbReference>
<dbReference type="EMBL" id="JAVRJZ010000003">
    <property type="protein sequence ID" value="KAK2724599.1"/>
    <property type="molecule type" value="Genomic_DNA"/>
</dbReference>
<comment type="caution">
    <text evidence="3">The sequence shown here is derived from an EMBL/GenBank/DDBJ whole genome shotgun (WGS) entry which is preliminary data.</text>
</comment>
<dbReference type="AlphaFoldDB" id="A0AA88ICF2"/>
<keyword evidence="4" id="KW-1185">Reference proteome</keyword>
<dbReference type="SUPFAM" id="SSF53098">
    <property type="entry name" value="Ribonuclease H-like"/>
    <property type="match status" value="1"/>
</dbReference>
<dbReference type="GO" id="GO:0003964">
    <property type="term" value="F:RNA-directed DNA polymerase activity"/>
    <property type="evidence" value="ECO:0007669"/>
    <property type="project" value="UniProtKB-EC"/>
</dbReference>
<dbReference type="InterPro" id="IPR050951">
    <property type="entry name" value="Retrovirus_Pol_polyprotein"/>
</dbReference>
<dbReference type="GO" id="GO:0003676">
    <property type="term" value="F:nucleic acid binding"/>
    <property type="evidence" value="ECO:0007669"/>
    <property type="project" value="InterPro"/>
</dbReference>
<protein>
    <recommendedName>
        <fullName evidence="1">RNA-directed DNA polymerase</fullName>
        <ecNumber evidence="1">2.7.7.49</ecNumber>
    </recommendedName>
</protein>
<dbReference type="Gene3D" id="1.10.340.70">
    <property type="match status" value="1"/>
</dbReference>
<reference evidence="3" key="1">
    <citation type="submission" date="2023-07" db="EMBL/GenBank/DDBJ databases">
        <title>Chromosome-level genome assembly of Artemia franciscana.</title>
        <authorList>
            <person name="Jo E."/>
        </authorList>
    </citation>
    <scope>NUCLEOTIDE SEQUENCE</scope>
    <source>
        <tissue evidence="3">Whole body</tissue>
    </source>
</reference>
<evidence type="ECO:0000313" key="3">
    <source>
        <dbReference type="EMBL" id="KAK2724599.1"/>
    </source>
</evidence>
<dbReference type="PANTHER" id="PTHR37984:SF5">
    <property type="entry name" value="PROTEIN NYNRIN-LIKE"/>
    <property type="match status" value="1"/>
</dbReference>
<dbReference type="InterPro" id="IPR012337">
    <property type="entry name" value="RNaseH-like_sf"/>
</dbReference>
<dbReference type="Pfam" id="PF00665">
    <property type="entry name" value="rve"/>
    <property type="match status" value="1"/>
</dbReference>
<organism evidence="3 4">
    <name type="scientific">Artemia franciscana</name>
    <name type="common">Brine shrimp</name>
    <name type="synonym">Artemia sanfranciscana</name>
    <dbReference type="NCBI Taxonomy" id="6661"/>
    <lineage>
        <taxon>Eukaryota</taxon>
        <taxon>Metazoa</taxon>
        <taxon>Ecdysozoa</taxon>
        <taxon>Arthropoda</taxon>
        <taxon>Crustacea</taxon>
        <taxon>Branchiopoda</taxon>
        <taxon>Anostraca</taxon>
        <taxon>Artemiidae</taxon>
        <taxon>Artemia</taxon>
    </lineage>
</organism>
<dbReference type="GO" id="GO:0015074">
    <property type="term" value="P:DNA integration"/>
    <property type="evidence" value="ECO:0007669"/>
    <property type="project" value="InterPro"/>
</dbReference>
<dbReference type="PROSITE" id="PS50994">
    <property type="entry name" value="INTEGRASE"/>
    <property type="match status" value="1"/>
</dbReference>
<proteinExistence type="predicted"/>
<dbReference type="FunFam" id="3.30.420.10:FF:000063">
    <property type="entry name" value="Retrovirus-related Pol polyprotein from transposon 297-like Protein"/>
    <property type="match status" value="1"/>
</dbReference>
<evidence type="ECO:0000256" key="1">
    <source>
        <dbReference type="ARBA" id="ARBA00012493"/>
    </source>
</evidence>